<evidence type="ECO:0000313" key="2">
    <source>
        <dbReference type="Proteomes" id="UP001311799"/>
    </source>
</evidence>
<reference evidence="1 2" key="1">
    <citation type="submission" date="2023-10" db="EMBL/GenBank/DDBJ databases">
        <title>Comparative genomics analysis reveals potential genetic determinants of host preference in Cryptosporidium xiaoi.</title>
        <authorList>
            <person name="Xiao L."/>
            <person name="Li J."/>
        </authorList>
    </citation>
    <scope>NUCLEOTIDE SEQUENCE [LARGE SCALE GENOMIC DNA]</scope>
    <source>
        <strain evidence="1 2">52996</strain>
    </source>
</reference>
<sequence>MHIYDINIQILEHNVSGKDYLQPEFQNVLLESGNFPMLPFLSDPNNEIEITGSFTILRYIGEKCRLMGNSSKDRIKIENWIEFLQSLLHSVWDFDNSIENYSSGNNKRGDKVGYGLIGTQQQKKKSQFILETLHPMLKNVDDKIETELWALSCGYTIIDILLYSTISVIIKSLGFEILELYRK</sequence>
<proteinExistence type="predicted"/>
<name>A0AAV9Y3D2_9CRYT</name>
<accession>A0AAV9Y3D2</accession>
<evidence type="ECO:0008006" key="3">
    <source>
        <dbReference type="Google" id="ProtNLM"/>
    </source>
</evidence>
<keyword evidence="2" id="KW-1185">Reference proteome</keyword>
<dbReference type="EMBL" id="JAWDEY010000012">
    <property type="protein sequence ID" value="KAK6589426.1"/>
    <property type="molecule type" value="Genomic_DNA"/>
</dbReference>
<dbReference type="InterPro" id="IPR036282">
    <property type="entry name" value="Glutathione-S-Trfase_C_sf"/>
</dbReference>
<comment type="caution">
    <text evidence="1">The sequence shown here is derived from an EMBL/GenBank/DDBJ whole genome shotgun (WGS) entry which is preliminary data.</text>
</comment>
<gene>
    <name evidence="1" type="ORF">RS030_203169</name>
</gene>
<dbReference type="Gene3D" id="1.20.1050.130">
    <property type="match status" value="1"/>
</dbReference>
<protein>
    <recommendedName>
        <fullName evidence="3">Glutathione S-transferase</fullName>
    </recommendedName>
</protein>
<dbReference type="Proteomes" id="UP001311799">
    <property type="component" value="Unassembled WGS sequence"/>
</dbReference>
<evidence type="ECO:0000313" key="1">
    <source>
        <dbReference type="EMBL" id="KAK6589426.1"/>
    </source>
</evidence>
<dbReference type="SUPFAM" id="SSF47616">
    <property type="entry name" value="GST C-terminal domain-like"/>
    <property type="match status" value="1"/>
</dbReference>
<organism evidence="1 2">
    <name type="scientific">Cryptosporidium xiaoi</name>
    <dbReference type="NCBI Taxonomy" id="659607"/>
    <lineage>
        <taxon>Eukaryota</taxon>
        <taxon>Sar</taxon>
        <taxon>Alveolata</taxon>
        <taxon>Apicomplexa</taxon>
        <taxon>Conoidasida</taxon>
        <taxon>Coccidia</taxon>
        <taxon>Eucoccidiorida</taxon>
        <taxon>Eimeriorina</taxon>
        <taxon>Cryptosporidiidae</taxon>
        <taxon>Cryptosporidium</taxon>
    </lineage>
</organism>
<dbReference type="AlphaFoldDB" id="A0AAV9Y3D2"/>